<feature type="transmembrane region" description="Helical" evidence="1">
    <location>
        <begin position="56"/>
        <end position="74"/>
    </location>
</feature>
<name>A0ABQ1N1S9_9BACT</name>
<keyword evidence="1" id="KW-1133">Transmembrane helix</keyword>
<gene>
    <name evidence="2" type="ORF">GCM10011506_38590</name>
</gene>
<dbReference type="RefSeq" id="WP_188466724.1">
    <property type="nucleotide sequence ID" value="NZ_BAABHU010000014.1"/>
</dbReference>
<dbReference type="EMBL" id="BMEC01000014">
    <property type="protein sequence ID" value="GGC49273.1"/>
    <property type="molecule type" value="Genomic_DNA"/>
</dbReference>
<feature type="transmembrane region" description="Helical" evidence="1">
    <location>
        <begin position="6"/>
        <end position="25"/>
    </location>
</feature>
<reference evidence="3" key="1">
    <citation type="journal article" date="2019" name="Int. J. Syst. Evol. Microbiol.">
        <title>The Global Catalogue of Microorganisms (GCM) 10K type strain sequencing project: providing services to taxonomists for standard genome sequencing and annotation.</title>
        <authorList>
            <consortium name="The Broad Institute Genomics Platform"/>
            <consortium name="The Broad Institute Genome Sequencing Center for Infectious Disease"/>
            <person name="Wu L."/>
            <person name="Ma J."/>
        </authorList>
    </citation>
    <scope>NUCLEOTIDE SEQUENCE [LARGE SCALE GENOMIC DNA]</scope>
    <source>
        <strain evidence="3">CGMCC 1.10832</strain>
    </source>
</reference>
<dbReference type="Proteomes" id="UP000636010">
    <property type="component" value="Unassembled WGS sequence"/>
</dbReference>
<proteinExistence type="predicted"/>
<comment type="caution">
    <text evidence="2">The sequence shown here is derived from an EMBL/GenBank/DDBJ whole genome shotgun (WGS) entry which is preliminary data.</text>
</comment>
<accession>A0ABQ1N1S9</accession>
<evidence type="ECO:0000256" key="1">
    <source>
        <dbReference type="SAM" id="Phobius"/>
    </source>
</evidence>
<keyword evidence="1" id="KW-0472">Membrane</keyword>
<evidence type="ECO:0000313" key="2">
    <source>
        <dbReference type="EMBL" id="GGC49273.1"/>
    </source>
</evidence>
<organism evidence="2 3">
    <name type="scientific">Marivirga lumbricoides</name>
    <dbReference type="NCBI Taxonomy" id="1046115"/>
    <lineage>
        <taxon>Bacteria</taxon>
        <taxon>Pseudomonadati</taxon>
        <taxon>Bacteroidota</taxon>
        <taxon>Cytophagia</taxon>
        <taxon>Cytophagales</taxon>
        <taxon>Marivirgaceae</taxon>
        <taxon>Marivirga</taxon>
    </lineage>
</organism>
<keyword evidence="3" id="KW-1185">Reference proteome</keyword>
<protein>
    <submittedName>
        <fullName evidence="2">Uncharacterized protein</fullName>
    </submittedName>
</protein>
<sequence>METSTTLNIIGLSLDIIGVVLLFFYEPPKPEIGALLLHSAPTEAERNKVKAAKRKFSSIGLISLIIGFSFQIISNFY</sequence>
<evidence type="ECO:0000313" key="3">
    <source>
        <dbReference type="Proteomes" id="UP000636010"/>
    </source>
</evidence>
<keyword evidence="1" id="KW-0812">Transmembrane</keyword>